<evidence type="ECO:0008006" key="4">
    <source>
        <dbReference type="Google" id="ProtNLM"/>
    </source>
</evidence>
<sequence length="154" mass="16327">MERVMVSVALSAAAIPAWAVIDRGNSVGFVAPIGLVFLVALCRRRWGLVTIIVILAALLKPPFVVLIVALLAARQWRWSALAVVGTGLLSLAAYLLWPRVAAGFWFPALVDPSDVSFGRGLLLAPDAVEAARTGGRIPDGFLAGTRSLVGYVIH</sequence>
<feature type="transmembrane region" description="Helical" evidence="1">
    <location>
        <begin position="29"/>
        <end position="46"/>
    </location>
</feature>
<dbReference type="Proteomes" id="UP001501417">
    <property type="component" value="Unassembled WGS sequence"/>
</dbReference>
<name>A0ABP8RB39_9MYCO</name>
<evidence type="ECO:0000256" key="1">
    <source>
        <dbReference type="SAM" id="Phobius"/>
    </source>
</evidence>
<accession>A0ABP8RB39</accession>
<organism evidence="2 3">
    <name type="scientific">Mycobacterium paraffinicum</name>
    <dbReference type="NCBI Taxonomy" id="53378"/>
    <lineage>
        <taxon>Bacteria</taxon>
        <taxon>Bacillati</taxon>
        <taxon>Actinomycetota</taxon>
        <taxon>Actinomycetes</taxon>
        <taxon>Mycobacteriales</taxon>
        <taxon>Mycobacteriaceae</taxon>
        <taxon>Mycobacterium</taxon>
    </lineage>
</organism>
<keyword evidence="1" id="KW-1133">Transmembrane helix</keyword>
<evidence type="ECO:0000313" key="2">
    <source>
        <dbReference type="EMBL" id="GAA4533851.1"/>
    </source>
</evidence>
<proteinExistence type="predicted"/>
<reference evidence="3" key="1">
    <citation type="journal article" date="2019" name="Int. J. Syst. Evol. Microbiol.">
        <title>The Global Catalogue of Microorganisms (GCM) 10K type strain sequencing project: providing services to taxonomists for standard genome sequencing and annotation.</title>
        <authorList>
            <consortium name="The Broad Institute Genomics Platform"/>
            <consortium name="The Broad Institute Genome Sequencing Center for Infectious Disease"/>
            <person name="Wu L."/>
            <person name="Ma J."/>
        </authorList>
    </citation>
    <scope>NUCLEOTIDE SEQUENCE [LARGE SCALE GENOMIC DNA]</scope>
    <source>
        <strain evidence="3">JCM 17782</strain>
    </source>
</reference>
<feature type="transmembrane region" description="Helical" evidence="1">
    <location>
        <begin position="53"/>
        <end position="72"/>
    </location>
</feature>
<keyword evidence="1" id="KW-0472">Membrane</keyword>
<gene>
    <name evidence="2" type="ORF">GCM10023161_05290</name>
</gene>
<evidence type="ECO:0000313" key="3">
    <source>
        <dbReference type="Proteomes" id="UP001501417"/>
    </source>
</evidence>
<feature type="transmembrane region" description="Helical" evidence="1">
    <location>
        <begin position="78"/>
        <end position="97"/>
    </location>
</feature>
<keyword evidence="3" id="KW-1185">Reference proteome</keyword>
<comment type="caution">
    <text evidence="2">The sequence shown here is derived from an EMBL/GenBank/DDBJ whole genome shotgun (WGS) entry which is preliminary data.</text>
</comment>
<protein>
    <recommendedName>
        <fullName evidence="4">DUF2029 domain-containing protein</fullName>
    </recommendedName>
</protein>
<dbReference type="EMBL" id="BAABGF010000004">
    <property type="protein sequence ID" value="GAA4533851.1"/>
    <property type="molecule type" value="Genomic_DNA"/>
</dbReference>
<keyword evidence="1" id="KW-0812">Transmembrane</keyword>